<comment type="caution">
    <text evidence="2">The sequence shown here is derived from an EMBL/GenBank/DDBJ whole genome shotgun (WGS) entry which is preliminary data.</text>
</comment>
<evidence type="ECO:0000313" key="2">
    <source>
        <dbReference type="EMBL" id="KAL0176613.1"/>
    </source>
</evidence>
<accession>A0ABD0PTD5</accession>
<feature type="compositionally biased region" description="Basic and acidic residues" evidence="1">
    <location>
        <begin position="182"/>
        <end position="192"/>
    </location>
</feature>
<feature type="region of interest" description="Disordered" evidence="1">
    <location>
        <begin position="289"/>
        <end position="399"/>
    </location>
</feature>
<dbReference type="Proteomes" id="UP001529510">
    <property type="component" value="Unassembled WGS sequence"/>
</dbReference>
<evidence type="ECO:0000313" key="3">
    <source>
        <dbReference type="Proteomes" id="UP001529510"/>
    </source>
</evidence>
<feature type="compositionally biased region" description="Low complexity" evidence="1">
    <location>
        <begin position="297"/>
        <end position="306"/>
    </location>
</feature>
<reference evidence="2 3" key="1">
    <citation type="submission" date="2024-05" db="EMBL/GenBank/DDBJ databases">
        <title>Genome sequencing and assembly of Indian major carp, Cirrhinus mrigala (Hamilton, 1822).</title>
        <authorList>
            <person name="Mohindra V."/>
            <person name="Chowdhury L.M."/>
            <person name="Lal K."/>
            <person name="Jena J.K."/>
        </authorList>
    </citation>
    <scope>NUCLEOTIDE SEQUENCE [LARGE SCALE GENOMIC DNA]</scope>
    <source>
        <strain evidence="2">CM1030</strain>
        <tissue evidence="2">Blood</tissue>
    </source>
</reference>
<protein>
    <submittedName>
        <fullName evidence="2">Uncharacterized protein</fullName>
    </submittedName>
</protein>
<keyword evidence="3" id="KW-1185">Reference proteome</keyword>
<dbReference type="EMBL" id="JAMKFB020000014">
    <property type="protein sequence ID" value="KAL0176613.1"/>
    <property type="molecule type" value="Genomic_DNA"/>
</dbReference>
<organism evidence="2 3">
    <name type="scientific">Cirrhinus mrigala</name>
    <name type="common">Mrigala</name>
    <dbReference type="NCBI Taxonomy" id="683832"/>
    <lineage>
        <taxon>Eukaryota</taxon>
        <taxon>Metazoa</taxon>
        <taxon>Chordata</taxon>
        <taxon>Craniata</taxon>
        <taxon>Vertebrata</taxon>
        <taxon>Euteleostomi</taxon>
        <taxon>Actinopterygii</taxon>
        <taxon>Neopterygii</taxon>
        <taxon>Teleostei</taxon>
        <taxon>Ostariophysi</taxon>
        <taxon>Cypriniformes</taxon>
        <taxon>Cyprinidae</taxon>
        <taxon>Labeoninae</taxon>
        <taxon>Labeonini</taxon>
        <taxon>Cirrhinus</taxon>
    </lineage>
</organism>
<feature type="compositionally biased region" description="Basic and acidic residues" evidence="1">
    <location>
        <begin position="126"/>
        <end position="140"/>
    </location>
</feature>
<feature type="compositionally biased region" description="Low complexity" evidence="1">
    <location>
        <begin position="340"/>
        <end position="350"/>
    </location>
</feature>
<feature type="region of interest" description="Disordered" evidence="1">
    <location>
        <begin position="254"/>
        <end position="276"/>
    </location>
</feature>
<feature type="non-terminal residue" evidence="2">
    <location>
        <position position="420"/>
    </location>
</feature>
<feature type="compositionally biased region" description="Low complexity" evidence="1">
    <location>
        <begin position="377"/>
        <end position="399"/>
    </location>
</feature>
<proteinExistence type="predicted"/>
<feature type="compositionally biased region" description="Pro residues" evidence="1">
    <location>
        <begin position="361"/>
        <end position="376"/>
    </location>
</feature>
<feature type="region of interest" description="Disordered" evidence="1">
    <location>
        <begin position="111"/>
        <end position="151"/>
    </location>
</feature>
<evidence type="ECO:0000256" key="1">
    <source>
        <dbReference type="SAM" id="MobiDB-lite"/>
    </source>
</evidence>
<dbReference type="AlphaFoldDB" id="A0ABD0PTD5"/>
<name>A0ABD0PTD5_CIRMR</name>
<sequence length="420" mass="45485">MDIASINVDPRRGNTILDGLMTFIFQNGWSLEEYVEEFLGACHLASCNDICLMERFWCGLDDDIRFVMPREDPLWTLKDYINFALWVEGSTLTADEEDAVGDINVQPHLADVSQHDPEPSQPSPRFAEHEPEPKMDREPEPSLTDEPSPSGATELWIAQEPEPILSDQVREPATEPVTVDVPDGREGAEDSTTHCTAAEGEQRRDLGQLNMEVDLIFSEDIKMELPACPEQSICLELSTCLNFPPTLPLPFPSSSPAASGLPPLFPDSPSAHPQPTLCAVGSPRVCQSPSASWLEDPSSSPPASESWILPRPSGPALHPGSQLPRLHRHPSAHQLHQAPSSLRLQLGQSSSRHRPASPCRSVPPAPLGSSLPPAPPQSSVTPVPPRTSGSPPQPSGSSVSPWIFGFPFSPWATSACSTAV</sequence>
<gene>
    <name evidence="2" type="ORF">M9458_028943</name>
</gene>
<feature type="region of interest" description="Disordered" evidence="1">
    <location>
        <begin position="163"/>
        <end position="193"/>
    </location>
</feature>